<feature type="domain" description="ABC transmembrane type-1" evidence="9">
    <location>
        <begin position="1"/>
        <end position="155"/>
    </location>
</feature>
<dbReference type="Pfam" id="PF00664">
    <property type="entry name" value="ABC_membrane"/>
    <property type="match status" value="1"/>
</dbReference>
<dbReference type="PANTHER" id="PTHR45136">
    <property type="entry name" value="ABC TRANSPORTER DOMAIN-CONTAINING PROTEIN"/>
    <property type="match status" value="1"/>
</dbReference>
<evidence type="ECO:0000313" key="11">
    <source>
        <dbReference type="Proteomes" id="UP001642360"/>
    </source>
</evidence>
<keyword evidence="11" id="KW-1185">Reference proteome</keyword>
<dbReference type="SUPFAM" id="SSF90123">
    <property type="entry name" value="ABC transporter transmembrane region"/>
    <property type="match status" value="1"/>
</dbReference>
<evidence type="ECO:0000313" key="10">
    <source>
        <dbReference type="EMBL" id="CAK9182512.1"/>
    </source>
</evidence>
<evidence type="ECO:0000256" key="2">
    <source>
        <dbReference type="ARBA" id="ARBA00022448"/>
    </source>
</evidence>
<keyword evidence="7" id="KW-0325">Glycoprotein</keyword>
<feature type="transmembrane region" description="Helical" evidence="8">
    <location>
        <begin position="109"/>
        <end position="128"/>
    </location>
</feature>
<evidence type="ECO:0000256" key="1">
    <source>
        <dbReference type="ARBA" id="ARBA00007577"/>
    </source>
</evidence>
<name>A0ABC8UNR5_9AQUA</name>
<dbReference type="Gene3D" id="1.20.1560.10">
    <property type="entry name" value="ABC transporter type 1, transmembrane domain"/>
    <property type="match status" value="1"/>
</dbReference>
<dbReference type="EMBL" id="CAUOFW020008382">
    <property type="protein sequence ID" value="CAK9182512.1"/>
    <property type="molecule type" value="Genomic_DNA"/>
</dbReference>
<dbReference type="InterPro" id="IPR011527">
    <property type="entry name" value="ABC1_TM_dom"/>
</dbReference>
<dbReference type="PROSITE" id="PS50929">
    <property type="entry name" value="ABC_TM1F"/>
    <property type="match status" value="1"/>
</dbReference>
<gene>
    <name evidence="10" type="ORF">ILEXP_LOCUS52685</name>
</gene>
<proteinExistence type="inferred from homology"/>
<keyword evidence="2" id="KW-0813">Transport</keyword>
<evidence type="ECO:0000256" key="5">
    <source>
        <dbReference type="ARBA" id="ARBA00022989"/>
    </source>
</evidence>
<accession>A0ABC8UNR5</accession>
<dbReference type="PANTHER" id="PTHR45136:SF2">
    <property type="entry name" value="ABC TRANSPORTER DOMAIN-CONTAINING PROTEIN"/>
    <property type="match status" value="1"/>
</dbReference>
<comment type="caution">
    <text evidence="10">The sequence shown here is derived from an EMBL/GenBank/DDBJ whole genome shotgun (WGS) entry which is preliminary data.</text>
</comment>
<reference evidence="10 11" key="1">
    <citation type="submission" date="2024-02" db="EMBL/GenBank/DDBJ databases">
        <authorList>
            <person name="Vignale AGUSTIN F."/>
            <person name="Sosa J E."/>
            <person name="Modenutti C."/>
        </authorList>
    </citation>
    <scope>NUCLEOTIDE SEQUENCE [LARGE SCALE GENOMIC DNA]</scope>
</reference>
<evidence type="ECO:0000256" key="8">
    <source>
        <dbReference type="SAM" id="Phobius"/>
    </source>
</evidence>
<dbReference type="AlphaFoldDB" id="A0ABC8UNR5"/>
<keyword evidence="6 8" id="KW-0472">Membrane</keyword>
<comment type="similarity">
    <text evidence="1">Belongs to the ABC transporter superfamily. ABCB family. Multidrug resistance exporter (TC 3.A.1.201) subfamily.</text>
</comment>
<evidence type="ECO:0000256" key="4">
    <source>
        <dbReference type="ARBA" id="ARBA00022737"/>
    </source>
</evidence>
<evidence type="ECO:0000256" key="3">
    <source>
        <dbReference type="ARBA" id="ARBA00022692"/>
    </source>
</evidence>
<keyword evidence="4" id="KW-0677">Repeat</keyword>
<organism evidence="10 11">
    <name type="scientific">Ilex paraguariensis</name>
    <name type="common">yerba mate</name>
    <dbReference type="NCBI Taxonomy" id="185542"/>
    <lineage>
        <taxon>Eukaryota</taxon>
        <taxon>Viridiplantae</taxon>
        <taxon>Streptophyta</taxon>
        <taxon>Embryophyta</taxon>
        <taxon>Tracheophyta</taxon>
        <taxon>Spermatophyta</taxon>
        <taxon>Magnoliopsida</taxon>
        <taxon>eudicotyledons</taxon>
        <taxon>Gunneridae</taxon>
        <taxon>Pentapetalae</taxon>
        <taxon>asterids</taxon>
        <taxon>campanulids</taxon>
        <taxon>Aquifoliales</taxon>
        <taxon>Aquifoliaceae</taxon>
        <taxon>Ilex</taxon>
    </lineage>
</organism>
<sequence>MQMPNFLMNIATFITSEVVALYLCWKLAVIAIPALSVLIIPGIIYGRMIAALGKKILLSYGAAGSIAEQAFSSIRTVLSCGGEDQTKRSYSAALQGSLKLGIKQGLIKGYALGSIGIAFAVWSFQAWYGSILVTEKRLKGGDVFTSGVCIIVGGL</sequence>
<dbReference type="Proteomes" id="UP001642360">
    <property type="component" value="Unassembled WGS sequence"/>
</dbReference>
<evidence type="ECO:0000256" key="7">
    <source>
        <dbReference type="ARBA" id="ARBA00023180"/>
    </source>
</evidence>
<keyword evidence="3 8" id="KW-0812">Transmembrane</keyword>
<evidence type="ECO:0000256" key="6">
    <source>
        <dbReference type="ARBA" id="ARBA00023136"/>
    </source>
</evidence>
<dbReference type="InterPro" id="IPR036640">
    <property type="entry name" value="ABC1_TM_sf"/>
</dbReference>
<feature type="transmembrane region" description="Helical" evidence="8">
    <location>
        <begin position="20"/>
        <end position="45"/>
    </location>
</feature>
<protein>
    <recommendedName>
        <fullName evidence="9">ABC transmembrane type-1 domain-containing protein</fullName>
    </recommendedName>
</protein>
<keyword evidence="5 8" id="KW-1133">Transmembrane helix</keyword>
<evidence type="ECO:0000259" key="9">
    <source>
        <dbReference type="PROSITE" id="PS50929"/>
    </source>
</evidence>